<organism evidence="2 3">
    <name type="scientific">Orbilia brochopaga</name>
    <dbReference type="NCBI Taxonomy" id="3140254"/>
    <lineage>
        <taxon>Eukaryota</taxon>
        <taxon>Fungi</taxon>
        <taxon>Dikarya</taxon>
        <taxon>Ascomycota</taxon>
        <taxon>Pezizomycotina</taxon>
        <taxon>Orbiliomycetes</taxon>
        <taxon>Orbiliales</taxon>
        <taxon>Orbiliaceae</taxon>
        <taxon>Orbilia</taxon>
    </lineage>
</organism>
<dbReference type="Proteomes" id="UP001375240">
    <property type="component" value="Unassembled WGS sequence"/>
</dbReference>
<feature type="region of interest" description="Disordered" evidence="1">
    <location>
        <begin position="45"/>
        <end position="73"/>
    </location>
</feature>
<dbReference type="PANTHER" id="PTHR40460">
    <property type="entry name" value="CHROMOSOME 1, WHOLE GENOME SHOTGUN SEQUENCE"/>
    <property type="match status" value="1"/>
</dbReference>
<protein>
    <recommendedName>
        <fullName evidence="4">CsbD-like domain-containing protein</fullName>
    </recommendedName>
</protein>
<feature type="region of interest" description="Disordered" evidence="1">
    <location>
        <begin position="130"/>
        <end position="152"/>
    </location>
</feature>
<feature type="compositionally biased region" description="Basic and acidic residues" evidence="1">
    <location>
        <begin position="58"/>
        <end position="73"/>
    </location>
</feature>
<dbReference type="AlphaFoldDB" id="A0AAV9V0X7"/>
<accession>A0AAV9V0X7</accession>
<reference evidence="2 3" key="1">
    <citation type="submission" date="2019-10" db="EMBL/GenBank/DDBJ databases">
        <authorList>
            <person name="Palmer J.M."/>
        </authorList>
    </citation>
    <scope>NUCLEOTIDE SEQUENCE [LARGE SCALE GENOMIC DNA]</scope>
    <source>
        <strain evidence="2 3">TWF696</strain>
    </source>
</reference>
<evidence type="ECO:0000256" key="1">
    <source>
        <dbReference type="SAM" id="MobiDB-lite"/>
    </source>
</evidence>
<keyword evidence="3" id="KW-1185">Reference proteome</keyword>
<dbReference type="PANTHER" id="PTHR40460:SF1">
    <property type="entry name" value="CSBD-LIKE DOMAIN-CONTAINING PROTEIN"/>
    <property type="match status" value="1"/>
</dbReference>
<evidence type="ECO:0000313" key="3">
    <source>
        <dbReference type="Proteomes" id="UP001375240"/>
    </source>
</evidence>
<evidence type="ECO:0008006" key="4">
    <source>
        <dbReference type="Google" id="ProtNLM"/>
    </source>
</evidence>
<gene>
    <name evidence="2" type="ORF">TWF696_005490</name>
</gene>
<name>A0AAV9V0X7_9PEZI</name>
<evidence type="ECO:0000313" key="2">
    <source>
        <dbReference type="EMBL" id="KAK6353527.1"/>
    </source>
</evidence>
<feature type="compositionally biased region" description="Basic and acidic residues" evidence="1">
    <location>
        <begin position="136"/>
        <end position="152"/>
    </location>
</feature>
<sequence>MDSNDNSSSKAEASQLSGGLTQLQGTIESFIGNITGAESWKVAGQQAQSAGAQEVEEAQEKASKEAREERLHGKIDSLKGMIFGDAEKQSRGNIEAEKAEWKQAVKGRHELPEVSSERIDAKVKTAVGMITGNKEQQNEGNREAEKAEWLHG</sequence>
<proteinExistence type="predicted"/>
<comment type="caution">
    <text evidence="2">The sequence shown here is derived from an EMBL/GenBank/DDBJ whole genome shotgun (WGS) entry which is preliminary data.</text>
</comment>
<dbReference type="EMBL" id="JAVHNQ010000003">
    <property type="protein sequence ID" value="KAK6353527.1"/>
    <property type="molecule type" value="Genomic_DNA"/>
</dbReference>